<dbReference type="InterPro" id="IPR013087">
    <property type="entry name" value="Znf_C2H2_type"/>
</dbReference>
<feature type="domain" description="C2H2-type" evidence="2">
    <location>
        <begin position="434"/>
        <end position="455"/>
    </location>
</feature>
<sequence length="856" mass="97511">MPKGRRVKKHCVYLRHDILHTPGCNPTQNLRKHVHKDTFTKLQVARLLSSSAGKPGKSVCRPCLQHIRDAFEPGQQREQESGSSSCSSEDEDESELQVSPEVQAVLDKLTSGEITEHEKCLIARALGSSLEQNIELDILDLKSRSNTIDYLRSLDVNKYLKERPAPILEFYKSICRFTRKMTPESRKMATNYLCKSLEALYGARNLKFIAPFSFMENLMIYYMSQSKTAAEIFGSSCPGGVYSTLKSFIHRETTSELKCPDGDVVVAFDNNQRLSRNWQIGVNSKMPMSCITSVCSIIHPRGVEQIIGEQSPELWKELSPSDLMGRYTSVLEEEDTILRGYRYGLLDKILLQYQTNGEIVFDYEFLPPINDPLIQVVDLEPVFVNPNSLNNVFKVLKHIRLHVGIPLNRRWIALVCDGYPYGLAHKLILEAGECKICGELFQSQHATVNHIEQQHDVEEDINENIDLAFKMFYLKPGNGHIEMNLLRVIFRLLWVPCLSTLTESLGFRSEKAKNFLLSDRDHHMAWQILQALFESILEICVTQFIDTFPNGGSLDFMTWVTNVGNTNKTFQFYADVALSVLFPMLLFRSGIRAGNSEIALAARNKVSALFFIGNHPKYQPIIMNDLTRRFRCPNVPFICSESFSEARPEARQGADFLMEQRVRKTHRWLPPGVPSNEHWLNSIRNVEQMDKIMQMSLDRLHITSTAIDYVKSVDISSVRKEFVRILNDASAISCQDVQLEIKSLTGVILNRTMQFFLSIASTNMGEAYKCHSEGIRPRLRKAFMTDSDISTSVNLLTKPALIALINELISQVSATQQNDLHYKFRVCKTKVELIALYNDIVTEHPLHNTSEDDDDD</sequence>
<evidence type="ECO:0000313" key="3">
    <source>
        <dbReference type="EMBL" id="OXA48903.1"/>
    </source>
</evidence>
<reference evidence="3 4" key="1">
    <citation type="submission" date="2015-12" db="EMBL/GenBank/DDBJ databases">
        <title>The genome of Folsomia candida.</title>
        <authorList>
            <person name="Faddeeva A."/>
            <person name="Derks M.F."/>
            <person name="Anvar Y."/>
            <person name="Smit S."/>
            <person name="Van Straalen N."/>
            <person name="Roelofs D."/>
        </authorList>
    </citation>
    <scope>NUCLEOTIDE SEQUENCE [LARGE SCALE GENOMIC DNA]</scope>
    <source>
        <strain evidence="3 4">VU population</strain>
        <tissue evidence="3">Whole body</tissue>
    </source>
</reference>
<protein>
    <recommendedName>
        <fullName evidence="2">C2H2-type domain-containing protein</fullName>
    </recommendedName>
</protein>
<dbReference type="AlphaFoldDB" id="A0A226DUJ0"/>
<comment type="caution">
    <text evidence="3">The sequence shown here is derived from an EMBL/GenBank/DDBJ whole genome shotgun (WGS) entry which is preliminary data.</text>
</comment>
<dbReference type="PROSITE" id="PS00028">
    <property type="entry name" value="ZINC_FINGER_C2H2_1"/>
    <property type="match status" value="1"/>
</dbReference>
<name>A0A226DUJ0_FOLCA</name>
<feature type="region of interest" description="Disordered" evidence="1">
    <location>
        <begin position="71"/>
        <end position="99"/>
    </location>
</feature>
<evidence type="ECO:0000259" key="2">
    <source>
        <dbReference type="PROSITE" id="PS00028"/>
    </source>
</evidence>
<dbReference type="Proteomes" id="UP000198287">
    <property type="component" value="Unassembled WGS sequence"/>
</dbReference>
<proteinExistence type="predicted"/>
<keyword evidence="4" id="KW-1185">Reference proteome</keyword>
<feature type="compositionally biased region" description="Basic and acidic residues" evidence="1">
    <location>
        <begin position="71"/>
        <end position="80"/>
    </location>
</feature>
<evidence type="ECO:0000313" key="4">
    <source>
        <dbReference type="Proteomes" id="UP000198287"/>
    </source>
</evidence>
<evidence type="ECO:0000256" key="1">
    <source>
        <dbReference type="SAM" id="MobiDB-lite"/>
    </source>
</evidence>
<dbReference type="EMBL" id="LNIX01000011">
    <property type="protein sequence ID" value="OXA48903.1"/>
    <property type="molecule type" value="Genomic_DNA"/>
</dbReference>
<accession>A0A226DUJ0</accession>
<dbReference type="OMA" id="DIYSICC"/>
<organism evidence="3 4">
    <name type="scientific">Folsomia candida</name>
    <name type="common">Springtail</name>
    <dbReference type="NCBI Taxonomy" id="158441"/>
    <lineage>
        <taxon>Eukaryota</taxon>
        <taxon>Metazoa</taxon>
        <taxon>Ecdysozoa</taxon>
        <taxon>Arthropoda</taxon>
        <taxon>Hexapoda</taxon>
        <taxon>Collembola</taxon>
        <taxon>Entomobryomorpha</taxon>
        <taxon>Isotomoidea</taxon>
        <taxon>Isotomidae</taxon>
        <taxon>Proisotominae</taxon>
        <taxon>Folsomia</taxon>
    </lineage>
</organism>
<gene>
    <name evidence="3" type="ORF">Fcan01_16362</name>
</gene>